<accession>A0A077NDL1</accession>
<dbReference type="SUPFAM" id="SSF47203">
    <property type="entry name" value="Acyl-CoA dehydrogenase C-terminal domain-like"/>
    <property type="match status" value="1"/>
</dbReference>
<feature type="domain" description="Acyl-CoA dehydrogenase C-terminal" evidence="2">
    <location>
        <begin position="251"/>
        <end position="377"/>
    </location>
</feature>
<dbReference type="GO" id="GO:0050660">
    <property type="term" value="F:flavin adenine dinucleotide binding"/>
    <property type="evidence" value="ECO:0007669"/>
    <property type="project" value="InterPro"/>
</dbReference>
<dbReference type="PANTHER" id="PTHR43884">
    <property type="entry name" value="ACYL-COA DEHYDROGENASE"/>
    <property type="match status" value="1"/>
</dbReference>
<dbReference type="InterPro" id="IPR013107">
    <property type="entry name" value="Acyl-CoA_DH_C"/>
</dbReference>
<dbReference type="Gene3D" id="1.20.140.10">
    <property type="entry name" value="Butyryl-CoA Dehydrogenase, subunit A, domain 3"/>
    <property type="match status" value="1"/>
</dbReference>
<dbReference type="InterPro" id="IPR046373">
    <property type="entry name" value="Acyl-CoA_Oxase/DH_mid-dom_sf"/>
</dbReference>
<sequence>MNTTLSTSEYLFETPDTVEKILSHAKKIIPILRENSELIENSRRLPQSIVDLLRNTGVFRAAMPKEWGGPELNSMQQTELIETIAIGDTSAAWCSMIGMDSGVYSGFLPPDIARELYPRLDMANSGWIHPQGRAERVNGGFKVSGNWRFGSGITHCDVLVAGVVVYQNGKPEIDPITGAPEHWRVIVSKPSKFNITDTWYTTGLAGSGSLDYSVSELFIPEEHSFSFAKPYRSGPLHCSPDAILRKMSGIPLGMARACLDYVRNMVPNRIDRETKIPWQEDVRVQSAIACAEMELSAVRAAVYSTLENQWQKLETGNELSIDDRVSTALARYNAFRTCRSIVQKMYDLVGGSSVYRKSPLDRWLRDVETMCQHAVAQDSILQLTGRVLVGGKSTSPFF</sequence>
<dbReference type="SUPFAM" id="SSF56645">
    <property type="entry name" value="Acyl-CoA dehydrogenase NM domain-like"/>
    <property type="match status" value="1"/>
</dbReference>
<dbReference type="PIRSF" id="PIRSF016578">
    <property type="entry name" value="HsaA"/>
    <property type="match status" value="1"/>
</dbReference>
<organism evidence="3 4">
    <name type="scientific">Xenorhabdus bovienii str. feltiae Moldova</name>
    <dbReference type="NCBI Taxonomy" id="1398200"/>
    <lineage>
        <taxon>Bacteria</taxon>
        <taxon>Pseudomonadati</taxon>
        <taxon>Pseudomonadota</taxon>
        <taxon>Gammaproteobacteria</taxon>
        <taxon>Enterobacterales</taxon>
        <taxon>Morganellaceae</taxon>
        <taxon>Xenorhabdus</taxon>
    </lineage>
</organism>
<dbReference type="InterPro" id="IPR009100">
    <property type="entry name" value="AcylCoA_DH/oxidase_NM_dom_sf"/>
</dbReference>
<dbReference type="HOGENOM" id="CLU_018204_2_1_6"/>
<dbReference type="InterPro" id="IPR037069">
    <property type="entry name" value="AcylCoA_DH/ox_N_sf"/>
</dbReference>
<dbReference type="EMBL" id="CBSV010000054">
    <property type="protein sequence ID" value="CDH00277.1"/>
    <property type="molecule type" value="Genomic_DNA"/>
</dbReference>
<dbReference type="Gene3D" id="2.40.110.10">
    <property type="entry name" value="Butyryl-CoA Dehydrogenase, subunit A, domain 2"/>
    <property type="match status" value="1"/>
</dbReference>
<dbReference type="GO" id="GO:0003995">
    <property type="term" value="F:acyl-CoA dehydrogenase activity"/>
    <property type="evidence" value="ECO:0007669"/>
    <property type="project" value="TreeGrafter"/>
</dbReference>
<reference evidence="3" key="1">
    <citation type="submission" date="2013-07" db="EMBL/GenBank/DDBJ databases">
        <title>Sub-species coevolution in mutualistic symbiosis.</title>
        <authorList>
            <person name="Murfin K."/>
            <person name="Klassen J."/>
            <person name="Lee M."/>
            <person name="Forst S."/>
            <person name="Stock P."/>
            <person name="Goodrich-Blair H."/>
        </authorList>
    </citation>
    <scope>NUCLEOTIDE SEQUENCE [LARGE SCALE GENOMIC DNA]</scope>
    <source>
        <strain evidence="3">Feltiae Moldova</strain>
    </source>
</reference>
<evidence type="ECO:0000313" key="4">
    <source>
        <dbReference type="Proteomes" id="UP000028487"/>
    </source>
</evidence>
<dbReference type="RefSeq" id="WP_038223304.1">
    <property type="nucleotide sequence ID" value="NZ_CAWLWD010000130.1"/>
</dbReference>
<proteinExistence type="predicted"/>
<dbReference type="InterPro" id="IPR036250">
    <property type="entry name" value="AcylCo_DH-like_C"/>
</dbReference>
<evidence type="ECO:0000313" key="3">
    <source>
        <dbReference type="EMBL" id="CDH00277.1"/>
    </source>
</evidence>
<dbReference type="Gene3D" id="1.10.540.10">
    <property type="entry name" value="Acyl-CoA dehydrogenase/oxidase, N-terminal domain"/>
    <property type="match status" value="1"/>
</dbReference>
<keyword evidence="1" id="KW-0560">Oxidoreductase</keyword>
<protein>
    <submittedName>
        <fullName evidence="3">Acyl-CoA dehydrogenase type 2 domain protein</fullName>
    </submittedName>
</protein>
<evidence type="ECO:0000256" key="1">
    <source>
        <dbReference type="ARBA" id="ARBA00023002"/>
    </source>
</evidence>
<name>A0A077NDL1_XENBV</name>
<dbReference type="AlphaFoldDB" id="A0A077NDL1"/>
<gene>
    <name evidence="3" type="ORF">XBFM1_1470007</name>
</gene>
<comment type="caution">
    <text evidence="3">The sequence shown here is derived from an EMBL/GenBank/DDBJ whole genome shotgun (WGS) entry which is preliminary data.</text>
</comment>
<dbReference type="Pfam" id="PF08028">
    <property type="entry name" value="Acyl-CoA_dh_2"/>
    <property type="match status" value="1"/>
</dbReference>
<dbReference type="Proteomes" id="UP000028487">
    <property type="component" value="Unassembled WGS sequence"/>
</dbReference>
<evidence type="ECO:0000259" key="2">
    <source>
        <dbReference type="Pfam" id="PF08028"/>
    </source>
</evidence>
<dbReference type="PANTHER" id="PTHR43884:SF25">
    <property type="entry name" value="ACYL-COA DEHYDROGENASE YDBM-RELATED"/>
    <property type="match status" value="1"/>
</dbReference>